<dbReference type="RefSeq" id="WP_062968101.1">
    <property type="nucleotide sequence ID" value="NZ_JAAXOS010000006.1"/>
</dbReference>
<dbReference type="GO" id="GO:0046503">
    <property type="term" value="P:glycerolipid catabolic process"/>
    <property type="evidence" value="ECO:0007669"/>
    <property type="project" value="TreeGrafter"/>
</dbReference>
<accession>A0A7X6L3M5</accession>
<comment type="caution">
    <text evidence="2">The sequence shown here is derived from an EMBL/GenBank/DDBJ whole genome shotgun (WGS) entry which is preliminary data.</text>
</comment>
<dbReference type="InterPro" id="IPR050471">
    <property type="entry name" value="AB_hydrolase"/>
</dbReference>
<keyword evidence="2" id="KW-0378">Hydrolase</keyword>
<dbReference type="PANTHER" id="PTHR43433:SF5">
    <property type="entry name" value="AB HYDROLASE-1 DOMAIN-CONTAINING PROTEIN"/>
    <property type="match status" value="1"/>
</dbReference>
<gene>
    <name evidence="2" type="ORF">HGB38_13320</name>
</gene>
<protein>
    <submittedName>
        <fullName evidence="2">Alpha/beta hydrolase</fullName>
    </submittedName>
</protein>
<name>A0A7X6L3M5_9NOCA</name>
<keyword evidence="3" id="KW-1185">Reference proteome</keyword>
<dbReference type="InterPro" id="IPR029058">
    <property type="entry name" value="AB_hydrolase_fold"/>
</dbReference>
<evidence type="ECO:0000259" key="1">
    <source>
        <dbReference type="Pfam" id="PF00561"/>
    </source>
</evidence>
<dbReference type="EMBL" id="JAAXOS010000006">
    <property type="protein sequence ID" value="NKY27195.1"/>
    <property type="molecule type" value="Genomic_DNA"/>
</dbReference>
<feature type="domain" description="AB hydrolase-1" evidence="1">
    <location>
        <begin position="39"/>
        <end position="133"/>
    </location>
</feature>
<dbReference type="Gene3D" id="3.40.50.1820">
    <property type="entry name" value="alpha/beta hydrolase"/>
    <property type="match status" value="1"/>
</dbReference>
<dbReference type="AlphaFoldDB" id="A0A7X6L3M5"/>
<dbReference type="PANTHER" id="PTHR43433">
    <property type="entry name" value="HYDROLASE, ALPHA/BETA FOLD FAMILY PROTEIN"/>
    <property type="match status" value="1"/>
</dbReference>
<evidence type="ECO:0000313" key="2">
    <source>
        <dbReference type="EMBL" id="NKY27195.1"/>
    </source>
</evidence>
<dbReference type="Proteomes" id="UP000540698">
    <property type="component" value="Unassembled WGS sequence"/>
</dbReference>
<evidence type="ECO:0000313" key="3">
    <source>
        <dbReference type="Proteomes" id="UP000540698"/>
    </source>
</evidence>
<dbReference type="Pfam" id="PF00561">
    <property type="entry name" value="Abhydrolase_1"/>
    <property type="match status" value="1"/>
</dbReference>
<dbReference type="InterPro" id="IPR000073">
    <property type="entry name" value="AB_hydrolase_1"/>
</dbReference>
<dbReference type="GO" id="GO:0004806">
    <property type="term" value="F:triacylglycerol lipase activity"/>
    <property type="evidence" value="ECO:0007669"/>
    <property type="project" value="TreeGrafter"/>
</dbReference>
<organism evidence="2 3">
    <name type="scientific">Nocardia gamkensis</name>
    <dbReference type="NCBI Taxonomy" id="352869"/>
    <lineage>
        <taxon>Bacteria</taxon>
        <taxon>Bacillati</taxon>
        <taxon>Actinomycetota</taxon>
        <taxon>Actinomycetes</taxon>
        <taxon>Mycobacteriales</taxon>
        <taxon>Nocardiaceae</taxon>
        <taxon>Nocardia</taxon>
    </lineage>
</organism>
<reference evidence="2 3" key="1">
    <citation type="submission" date="2020-04" db="EMBL/GenBank/DDBJ databases">
        <title>MicrobeNet Type strains.</title>
        <authorList>
            <person name="Nicholson A.C."/>
        </authorList>
    </citation>
    <scope>NUCLEOTIDE SEQUENCE [LARGE SCALE GENOMIC DNA]</scope>
    <source>
        <strain evidence="2 3">DSM 44956</strain>
    </source>
</reference>
<dbReference type="SUPFAM" id="SSF53474">
    <property type="entry name" value="alpha/beta-Hydrolases"/>
    <property type="match status" value="1"/>
</dbReference>
<proteinExistence type="predicted"/>
<sequence length="278" mass="30104">MSTISTGTLEVSGADLYYEVRGSGPILLIAQSGEGDARRSEDLVAHLERRFTVVTYDRRGLSRSVLREPLGPASVATHAEDVFRLLSALTGEPVRMLGCSMGAAIGLHLAVRHPDRLHTLIAHEPVTPWLLAAADRAVQLAELEDCQRVFAEHGWQAALAPMVRTLGIDPRNQDRESGVTAPPLGPERAANFEYFLEHDFTAIRADHLDVAPLRQSPVRIVPACGRTTPRQVFDYKAAQELATLCGEPAVEFPGGHNGNLTHPAAYAAKVCEVLGVPE</sequence>